<organism evidence="1 2">
    <name type="scientific">Robertmurraya beringensis</name>
    <dbReference type="NCBI Taxonomy" id="641660"/>
    <lineage>
        <taxon>Bacteria</taxon>
        <taxon>Bacillati</taxon>
        <taxon>Bacillota</taxon>
        <taxon>Bacilli</taxon>
        <taxon>Bacillales</taxon>
        <taxon>Bacillaceae</taxon>
        <taxon>Robertmurraya</taxon>
    </lineage>
</organism>
<proteinExistence type="predicted"/>
<dbReference type="EMBL" id="JBHLUU010000107">
    <property type="protein sequence ID" value="MFC0476584.1"/>
    <property type="molecule type" value="Genomic_DNA"/>
</dbReference>
<evidence type="ECO:0000313" key="1">
    <source>
        <dbReference type="EMBL" id="MFC0476584.1"/>
    </source>
</evidence>
<accession>A0ABV6KTD5</accession>
<protein>
    <submittedName>
        <fullName evidence="1">Uncharacterized protein</fullName>
    </submittedName>
</protein>
<evidence type="ECO:0000313" key="2">
    <source>
        <dbReference type="Proteomes" id="UP001589738"/>
    </source>
</evidence>
<dbReference type="RefSeq" id="WP_377058528.1">
    <property type="nucleotide sequence ID" value="NZ_JBHLUU010000107.1"/>
</dbReference>
<name>A0ABV6KTD5_9BACI</name>
<sequence length="192" mass="21925">MSKKNVEEIFQLILDTLKQLSEEQVENLSSGSATLKYTETTTKKVHPYEEIRDKIQQAHSISDIEQILTTHTKKSLLSISKYYQIPTKSSDTKAILTNKIVTHFGKSTKKIPEESTEFENIQQQLEKIETIKDGKTFINNHATLKTKVNLIKLAKSLNVYVDPNNKKKDIQSRIVESIVGARLRGKGIRERV</sequence>
<dbReference type="Proteomes" id="UP001589738">
    <property type="component" value="Unassembled WGS sequence"/>
</dbReference>
<keyword evidence="2" id="KW-1185">Reference proteome</keyword>
<gene>
    <name evidence="1" type="ORF">ACFFHF_15355</name>
</gene>
<comment type="caution">
    <text evidence="1">The sequence shown here is derived from an EMBL/GenBank/DDBJ whole genome shotgun (WGS) entry which is preliminary data.</text>
</comment>
<reference evidence="1 2" key="1">
    <citation type="submission" date="2024-09" db="EMBL/GenBank/DDBJ databases">
        <authorList>
            <person name="Sun Q."/>
            <person name="Mori K."/>
        </authorList>
    </citation>
    <scope>NUCLEOTIDE SEQUENCE [LARGE SCALE GENOMIC DNA]</scope>
    <source>
        <strain evidence="1 2">CGMCC 1.9126</strain>
    </source>
</reference>